<protein>
    <recommendedName>
        <fullName evidence="3">Ferritin-like domain-containing protein</fullName>
    </recommendedName>
</protein>
<evidence type="ECO:0000313" key="2">
    <source>
        <dbReference type="Proteomes" id="UP000002215"/>
    </source>
</evidence>
<reference evidence="1 2" key="2">
    <citation type="journal article" date="2010" name="Stand. Genomic Sci.">
        <title>Complete genome sequence of Chitinophaga pinensis type strain (UQM 2034).</title>
        <authorList>
            <person name="Glavina Del Rio T."/>
            <person name="Abt B."/>
            <person name="Spring S."/>
            <person name="Lapidus A."/>
            <person name="Nolan M."/>
            <person name="Tice H."/>
            <person name="Copeland A."/>
            <person name="Cheng J.F."/>
            <person name="Chen F."/>
            <person name="Bruce D."/>
            <person name="Goodwin L."/>
            <person name="Pitluck S."/>
            <person name="Ivanova N."/>
            <person name="Mavromatis K."/>
            <person name="Mikhailova N."/>
            <person name="Pati A."/>
            <person name="Chen A."/>
            <person name="Palaniappan K."/>
            <person name="Land M."/>
            <person name="Hauser L."/>
            <person name="Chang Y.J."/>
            <person name="Jeffries C.D."/>
            <person name="Chain P."/>
            <person name="Saunders E."/>
            <person name="Detter J.C."/>
            <person name="Brettin T."/>
            <person name="Rohde M."/>
            <person name="Goker M."/>
            <person name="Bristow J."/>
            <person name="Eisen J.A."/>
            <person name="Markowitz V."/>
            <person name="Hugenholtz P."/>
            <person name="Kyrpides N.C."/>
            <person name="Klenk H.P."/>
            <person name="Lucas S."/>
        </authorList>
    </citation>
    <scope>NUCLEOTIDE SEQUENCE [LARGE SCALE GENOMIC DNA]</scope>
    <source>
        <strain evidence="2">ATCC 43595 / DSM 2588 / LMG 13176 / NBRC 15968 / NCIMB 11800 / UQM 2034</strain>
    </source>
</reference>
<sequence>MRTSHQWISHFRKNATQQRIDWQLAPTVTEQELSPILRSFQSWQLGETPDGGPLLKATRKYARKMNDPSYLEAIRLFISEEQKHSDNLGTYLDRIGQPRLKADICDTIFRKVRYFNTSMEIWTLTVLVVESIAQLFYQSLKDATRCTLLKQISTDILVDEAHHIAFQRDRLFMLFQHKSWITRFVCRHLYKLFFAGTVLIAWTAYKNVFIAGGNTFSSYLRKMRYKYYKSIHNTISQNKYYYSNSVMA</sequence>
<evidence type="ECO:0008006" key="3">
    <source>
        <dbReference type="Google" id="ProtNLM"/>
    </source>
</evidence>
<accession>A0A979G2M0</accession>
<evidence type="ECO:0000313" key="1">
    <source>
        <dbReference type="EMBL" id="ACU59625.1"/>
    </source>
</evidence>
<dbReference type="InterPro" id="IPR012348">
    <property type="entry name" value="RNR-like"/>
</dbReference>
<dbReference type="InterPro" id="IPR009078">
    <property type="entry name" value="Ferritin-like_SF"/>
</dbReference>
<name>A0A979G2M0_CHIPD</name>
<dbReference type="AlphaFoldDB" id="A0A979G2M0"/>
<dbReference type="CDD" id="cd00657">
    <property type="entry name" value="Ferritin_like"/>
    <property type="match status" value="1"/>
</dbReference>
<dbReference type="GO" id="GO:0016491">
    <property type="term" value="F:oxidoreductase activity"/>
    <property type="evidence" value="ECO:0007669"/>
    <property type="project" value="InterPro"/>
</dbReference>
<dbReference type="EMBL" id="CP001699">
    <property type="protein sequence ID" value="ACU59625.1"/>
    <property type="molecule type" value="Genomic_DNA"/>
</dbReference>
<dbReference type="Gene3D" id="1.10.620.20">
    <property type="entry name" value="Ribonucleotide Reductase, subunit A"/>
    <property type="match status" value="1"/>
</dbReference>
<dbReference type="SUPFAM" id="SSF47240">
    <property type="entry name" value="Ferritin-like"/>
    <property type="match status" value="1"/>
</dbReference>
<organism evidence="1 2">
    <name type="scientific">Chitinophaga pinensis (strain ATCC 43595 / DSM 2588 / LMG 13176 / NBRC 15968 / NCIMB 11800 / UQM 2034)</name>
    <dbReference type="NCBI Taxonomy" id="485918"/>
    <lineage>
        <taxon>Bacteria</taxon>
        <taxon>Pseudomonadati</taxon>
        <taxon>Bacteroidota</taxon>
        <taxon>Chitinophagia</taxon>
        <taxon>Chitinophagales</taxon>
        <taxon>Chitinophagaceae</taxon>
        <taxon>Chitinophaga</taxon>
    </lineage>
</organism>
<gene>
    <name evidence="1" type="ordered locus">Cpin_2132</name>
</gene>
<dbReference type="RefSeq" id="WP_012789801.1">
    <property type="nucleotide sequence ID" value="NC_013132.1"/>
</dbReference>
<dbReference type="OrthoDB" id="268439at2"/>
<proteinExistence type="predicted"/>
<reference evidence="2" key="1">
    <citation type="submission" date="2009-08" db="EMBL/GenBank/DDBJ databases">
        <title>The complete genome of Chitinophaga pinensis DSM 2588.</title>
        <authorList>
            <consortium name="US DOE Joint Genome Institute (JGI-PGF)"/>
            <person name="Lucas S."/>
            <person name="Copeland A."/>
            <person name="Lapidus A."/>
            <person name="Glavina del Rio T."/>
            <person name="Dalin E."/>
            <person name="Tice H."/>
            <person name="Bruce D."/>
            <person name="Goodwin L."/>
            <person name="Pitluck S."/>
            <person name="Kyrpides N."/>
            <person name="Mavromatis K."/>
            <person name="Ivanova N."/>
            <person name="Mikhailova N."/>
            <person name="Sims D."/>
            <person name="Meinche L."/>
            <person name="Brettin T."/>
            <person name="Detter J.C."/>
            <person name="Han C."/>
            <person name="Larimer F."/>
            <person name="Land M."/>
            <person name="Hauser L."/>
            <person name="Markowitz V."/>
            <person name="Cheng J.-F."/>
            <person name="Hugenholtz P."/>
            <person name="Woyke T."/>
            <person name="Wu D."/>
            <person name="Spring S."/>
            <person name="Klenk H.-P."/>
            <person name="Eisen J.A."/>
        </authorList>
    </citation>
    <scope>NUCLEOTIDE SEQUENCE [LARGE SCALE GENOMIC DNA]</scope>
    <source>
        <strain evidence="2">ATCC 43595 / DSM 2588 / LMG 13176 / NBRC 15968 / NCIMB 11800 / UQM 2034</strain>
    </source>
</reference>
<dbReference type="KEGG" id="cpi:Cpin_2132"/>
<dbReference type="Proteomes" id="UP000002215">
    <property type="component" value="Chromosome"/>
</dbReference>